<dbReference type="AlphaFoldDB" id="F0T808"/>
<gene>
    <name evidence="1" type="ordered locus">Metbo_1394</name>
</gene>
<name>F0T808_METLA</name>
<reference evidence="2" key="1">
    <citation type="submission" date="2011-02" db="EMBL/GenBank/DDBJ databases">
        <title>Complete sequence of Methanobacterium sp. AL-21.</title>
        <authorList>
            <consortium name="US DOE Joint Genome Institute"/>
            <person name="Lucas S."/>
            <person name="Copeland A."/>
            <person name="Lapidus A."/>
            <person name="Cheng J.-F."/>
            <person name="Goodwin L."/>
            <person name="Pitluck S."/>
            <person name="Chertkov O."/>
            <person name="Detter J.C."/>
            <person name="Han C."/>
            <person name="Tapia R."/>
            <person name="Land M."/>
            <person name="Hauser L."/>
            <person name="Kyrpides N."/>
            <person name="Ivanova N."/>
            <person name="Mikhailova N."/>
            <person name="Pagani I."/>
            <person name="Cadillo-Quiroz H."/>
            <person name="Imachi H."/>
            <person name="Zinder S."/>
            <person name="Liu W."/>
            <person name="Woyke T."/>
        </authorList>
    </citation>
    <scope>NUCLEOTIDE SEQUENCE [LARGE SCALE GENOMIC DNA]</scope>
    <source>
        <strain evidence="2">AL-21</strain>
    </source>
</reference>
<reference evidence="1 2" key="2">
    <citation type="journal article" date="2014" name="Int. J. Syst. Evol. Microbiol.">
        <title>Methanobacterium paludis sp. nov. and a novel strain of Methanobacterium lacus isolated from northern peatlands.</title>
        <authorList>
            <person name="Cadillo-Quiroz H."/>
            <person name="Brauer S.L."/>
            <person name="Goodson N."/>
            <person name="Yavitt J.B."/>
            <person name="Zinder S.H."/>
        </authorList>
    </citation>
    <scope>NUCLEOTIDE SEQUENCE [LARGE SCALE GENOMIC DNA]</scope>
    <source>
        <strain evidence="1 2">AL-21</strain>
    </source>
</reference>
<sequence length="40" mass="4699">MSNNKIIFNMLFSSIILYNKYSMLLDTPIKYEIKGKILVT</sequence>
<dbReference type="Proteomes" id="UP000007490">
    <property type="component" value="Chromosome"/>
</dbReference>
<evidence type="ECO:0000313" key="1">
    <source>
        <dbReference type="EMBL" id="ADZ09634.1"/>
    </source>
</evidence>
<dbReference type="EMBL" id="CP002551">
    <property type="protein sequence ID" value="ADZ09634.1"/>
    <property type="molecule type" value="Genomic_DNA"/>
</dbReference>
<dbReference type="HOGENOM" id="CLU_3282850_0_0_2"/>
<organism evidence="1 2">
    <name type="scientific">Methanobacterium lacus (strain AL-21)</name>
    <dbReference type="NCBI Taxonomy" id="877455"/>
    <lineage>
        <taxon>Archaea</taxon>
        <taxon>Methanobacteriati</taxon>
        <taxon>Methanobacteriota</taxon>
        <taxon>Methanomada group</taxon>
        <taxon>Methanobacteria</taxon>
        <taxon>Methanobacteriales</taxon>
        <taxon>Methanobacteriaceae</taxon>
        <taxon>Methanobacterium</taxon>
    </lineage>
</organism>
<proteinExistence type="predicted"/>
<protein>
    <submittedName>
        <fullName evidence="1">Uncharacterized protein</fullName>
    </submittedName>
</protein>
<dbReference type="KEGG" id="mel:Metbo_1394"/>
<accession>F0T808</accession>
<keyword evidence="2" id="KW-1185">Reference proteome</keyword>
<evidence type="ECO:0000313" key="2">
    <source>
        <dbReference type="Proteomes" id="UP000007490"/>
    </source>
</evidence>